<gene>
    <name evidence="2" type="ORF">C5O19_15000</name>
</gene>
<reference evidence="3" key="1">
    <citation type="submission" date="2018-02" db="EMBL/GenBank/DDBJ databases">
        <title>Genome sequencing of Solimonas sp. HR-BB.</title>
        <authorList>
            <person name="Lee Y."/>
            <person name="Jeon C.O."/>
        </authorList>
    </citation>
    <scope>NUCLEOTIDE SEQUENCE [LARGE SCALE GENOMIC DNA]</scope>
    <source>
        <strain evidence="3">HR-U</strain>
    </source>
</reference>
<dbReference type="OrthoDB" id="9863417at2"/>
<evidence type="ECO:0000313" key="2">
    <source>
        <dbReference type="EMBL" id="PQA60866.1"/>
    </source>
</evidence>
<feature type="coiled-coil region" evidence="1">
    <location>
        <begin position="7"/>
        <end position="46"/>
    </location>
</feature>
<dbReference type="RefSeq" id="WP_104713602.1">
    <property type="nucleotide sequence ID" value="NZ_PTRA01000001.1"/>
</dbReference>
<name>A0A2S7IT53_9BACT</name>
<keyword evidence="1" id="KW-0175">Coiled coil</keyword>
<sequence length="390" mass="43629">MEGTTPAEDAELKQARQAATLAKARAERVEAEKRIAETRVAEIRTLTGERPANPLPVPNGSILVGEGVQFPQIIESAHQQLRVLMRQVYTDNQTILTAGARLMIYQESDVQALSKYQLVLQQLQSLNRSIQTTLDQASEVLEQGRAWLENKPLAQSQNLGMGWLAAPALATGVVQSLAELVQLFRKEVEIKSQSVTLSEEDAVALLQKELQSSQAAVTLFYPRLYPVRVGAESVVLRTLSELAQLLERMTEMNLDLEAFREHLATWAGNEAEKMFQARQRTQTVDALKTALASYQQTGTKIWTDLQVTESPVSTLASLRQIEQLHQLLQEPAAYHLRLQVSSQGSYQITKRLWRNAVIEYHASVEVNYMLFQATGQVLRADKLSSYGAFR</sequence>
<keyword evidence="3" id="KW-1185">Reference proteome</keyword>
<dbReference type="Proteomes" id="UP000239590">
    <property type="component" value="Unassembled WGS sequence"/>
</dbReference>
<comment type="caution">
    <text evidence="2">The sequence shown here is derived from an EMBL/GenBank/DDBJ whole genome shotgun (WGS) entry which is preliminary data.</text>
</comment>
<accession>A0A2S7IT53</accession>
<dbReference type="EMBL" id="PTRA01000001">
    <property type="protein sequence ID" value="PQA60866.1"/>
    <property type="molecule type" value="Genomic_DNA"/>
</dbReference>
<evidence type="ECO:0000256" key="1">
    <source>
        <dbReference type="SAM" id="Coils"/>
    </source>
</evidence>
<protein>
    <submittedName>
        <fullName evidence="2">Uncharacterized protein</fullName>
    </submittedName>
</protein>
<evidence type="ECO:0000313" key="3">
    <source>
        <dbReference type="Proteomes" id="UP000239590"/>
    </source>
</evidence>
<proteinExistence type="predicted"/>
<dbReference type="AlphaFoldDB" id="A0A2S7IT53"/>
<organism evidence="2 3">
    <name type="scientific">Siphonobacter curvatus</name>
    <dbReference type="NCBI Taxonomy" id="2094562"/>
    <lineage>
        <taxon>Bacteria</taxon>
        <taxon>Pseudomonadati</taxon>
        <taxon>Bacteroidota</taxon>
        <taxon>Cytophagia</taxon>
        <taxon>Cytophagales</taxon>
        <taxon>Cytophagaceae</taxon>
        <taxon>Siphonobacter</taxon>
    </lineage>
</organism>